<dbReference type="Proteomes" id="UP001169491">
    <property type="component" value="Unassembled WGS sequence"/>
</dbReference>
<name>A0AAW7R240_9GAMM</name>
<dbReference type="AlphaFoldDB" id="A0AAW7R240"/>
<organism evidence="2 5">
    <name type="scientific">Pseudidiomarina terrestris</name>
    <dbReference type="NCBI Taxonomy" id="2820060"/>
    <lineage>
        <taxon>Bacteria</taxon>
        <taxon>Pseudomonadati</taxon>
        <taxon>Pseudomonadota</taxon>
        <taxon>Gammaproteobacteria</taxon>
        <taxon>Alteromonadales</taxon>
        <taxon>Idiomarinaceae</taxon>
        <taxon>Pseudidiomarina</taxon>
    </lineage>
</organism>
<feature type="chain" id="PRO_5043880147" evidence="1">
    <location>
        <begin position="23"/>
        <end position="161"/>
    </location>
</feature>
<accession>A0AAW7R240</accession>
<proteinExistence type="predicted"/>
<dbReference type="NCBIfam" id="TIGR01643">
    <property type="entry name" value="YD_repeat_2x"/>
    <property type="match status" value="1"/>
</dbReference>
<reference evidence="4 5" key="1">
    <citation type="submission" date="2021-03" db="EMBL/GenBank/DDBJ databases">
        <title>Pseudidiomarina terrestris, a new bacterium isolated from saline soil.</title>
        <authorList>
            <person name="Galisteo C."/>
            <person name="De La Haba R."/>
            <person name="Sanchez-Porro C."/>
            <person name="Ventosa A."/>
        </authorList>
    </citation>
    <scope>NUCLEOTIDE SEQUENCE [LARGE SCALE GENOMIC DNA]</scope>
    <source>
        <strain evidence="2 5">1APP75-32.1</strain>
        <strain evidence="4">1APR75-15</strain>
        <strain evidence="3">1ASR75-15</strain>
    </source>
</reference>
<dbReference type="RefSeq" id="WP_301774976.1">
    <property type="nucleotide sequence ID" value="NZ_JAGGJB010000006.1"/>
</dbReference>
<dbReference type="EMBL" id="JAGGJC010000004">
    <property type="protein sequence ID" value="MDN7130136.1"/>
    <property type="molecule type" value="Genomic_DNA"/>
</dbReference>
<dbReference type="Proteomes" id="UP001169492">
    <property type="component" value="Unassembled WGS sequence"/>
</dbReference>
<gene>
    <name evidence="2" type="ORF">J6I90_10840</name>
    <name evidence="3" type="ORF">J6I92_09655</name>
</gene>
<evidence type="ECO:0000313" key="3">
    <source>
        <dbReference type="EMBL" id="MDN7130136.1"/>
    </source>
</evidence>
<keyword evidence="4" id="KW-1185">Reference proteome</keyword>
<evidence type="ECO:0000313" key="5">
    <source>
        <dbReference type="Proteomes" id="UP001169492"/>
    </source>
</evidence>
<evidence type="ECO:0000313" key="2">
    <source>
        <dbReference type="EMBL" id="MDN7125378.1"/>
    </source>
</evidence>
<comment type="caution">
    <text evidence="2">The sequence shown here is derived from an EMBL/GenBank/DDBJ whole genome shotgun (WGS) entry which is preliminary data.</text>
</comment>
<protein>
    <submittedName>
        <fullName evidence="2">RHS repeat protein</fullName>
    </submittedName>
</protein>
<dbReference type="EMBL" id="JAGGJB010000006">
    <property type="protein sequence ID" value="MDN7125378.1"/>
    <property type="molecule type" value="Genomic_DNA"/>
</dbReference>
<evidence type="ECO:0000256" key="1">
    <source>
        <dbReference type="SAM" id="SignalP"/>
    </source>
</evidence>
<dbReference type="InterPro" id="IPR006530">
    <property type="entry name" value="YD"/>
</dbReference>
<evidence type="ECO:0000313" key="4">
    <source>
        <dbReference type="Proteomes" id="UP001169491"/>
    </source>
</evidence>
<keyword evidence="1" id="KW-0732">Signal</keyword>
<feature type="signal peptide" evidence="1">
    <location>
        <begin position="1"/>
        <end position="22"/>
    </location>
</feature>
<sequence>MNHRQQLLIFISLLFVSPAVVAQTTSSSIFNYDAKGRLVEVDNGTTFIEYAYDKAGNRIAVGNERLAEIMGPVITEFEVPMMASGLGDNTYVTWASTNTTSCAITFENQVNSYPDLPSSGYLYIRVFASGAVFLQCVDGSESAESSSYIFYQSGGGGPIGI</sequence>
<dbReference type="InterPro" id="IPR031325">
    <property type="entry name" value="RHS_repeat"/>
</dbReference>
<dbReference type="Pfam" id="PF05593">
    <property type="entry name" value="RHS_repeat"/>
    <property type="match status" value="1"/>
</dbReference>